<sequence>MKFEDFWYVVALSKQLKSNQVLSRQVLGEWLAIFRTKNGKPVALQDRCTHRNSRLSCGKVQQGYLQCPYHGWVYDESGGVVSIPSEGENFKPRASLKAKQYHTCEQDGFIYVCLTEEIKPQFSPFSMPYYQQPGWHYVRVVHRFNNNVTNCAENFIDIPHTVSVHPGIFRKSYQQKLEMTVTRTQGTVIANYHNEDTNLGWWTRFLNPSHHKIYHSDRFFMPNITSVEYQFAPRRHLFITSQSVPETETSTLVYTDATFSYGIWSYLAIPFVWYTAKRIIGQDVKILQIQQEVIEKYGEKFAHTQADTIHVFVESIRKAIAQGKDPRTLPDKTVEVTFWV</sequence>
<dbReference type="CDD" id="cd03469">
    <property type="entry name" value="Rieske_RO_Alpha_N"/>
    <property type="match status" value="1"/>
</dbReference>
<dbReference type="SUPFAM" id="SSF50022">
    <property type="entry name" value="ISP domain"/>
    <property type="match status" value="1"/>
</dbReference>
<dbReference type="GO" id="GO:0046872">
    <property type="term" value="F:metal ion binding"/>
    <property type="evidence" value="ECO:0007669"/>
    <property type="project" value="UniProtKB-KW"/>
</dbReference>
<dbReference type="Gene3D" id="3.90.380.10">
    <property type="entry name" value="Naphthalene 1,2-dioxygenase Alpha Subunit, Chain A, domain 1"/>
    <property type="match status" value="1"/>
</dbReference>
<evidence type="ECO:0000313" key="7">
    <source>
        <dbReference type="EMBL" id="MTF39440.1"/>
    </source>
</evidence>
<dbReference type="GO" id="GO:0004497">
    <property type="term" value="F:monooxygenase activity"/>
    <property type="evidence" value="ECO:0007669"/>
    <property type="project" value="UniProtKB-ARBA"/>
</dbReference>
<protein>
    <submittedName>
        <fullName evidence="7">Rieske 2Fe-2S domain-containing protein</fullName>
    </submittedName>
</protein>
<dbReference type="GO" id="GO:0051537">
    <property type="term" value="F:2 iron, 2 sulfur cluster binding"/>
    <property type="evidence" value="ECO:0007669"/>
    <property type="project" value="UniProtKB-KW"/>
</dbReference>
<keyword evidence="3" id="KW-0560">Oxidoreductase</keyword>
<evidence type="ECO:0000313" key="8">
    <source>
        <dbReference type="Proteomes" id="UP000437131"/>
    </source>
</evidence>
<dbReference type="InterPro" id="IPR044043">
    <property type="entry name" value="VanA_C_cat"/>
</dbReference>
<evidence type="ECO:0000256" key="5">
    <source>
        <dbReference type="ARBA" id="ARBA00023014"/>
    </source>
</evidence>
<evidence type="ECO:0000256" key="1">
    <source>
        <dbReference type="ARBA" id="ARBA00022714"/>
    </source>
</evidence>
<dbReference type="InterPro" id="IPR050584">
    <property type="entry name" value="Cholesterol_7-desaturase"/>
</dbReference>
<dbReference type="Pfam" id="PF00355">
    <property type="entry name" value="Rieske"/>
    <property type="match status" value="1"/>
</dbReference>
<dbReference type="PROSITE" id="PS51296">
    <property type="entry name" value="RIESKE"/>
    <property type="match status" value="1"/>
</dbReference>
<keyword evidence="1" id="KW-0001">2Fe-2S</keyword>
<comment type="caution">
    <text evidence="7">The sequence shown here is derived from an EMBL/GenBank/DDBJ whole genome shotgun (WGS) entry which is preliminary data.</text>
</comment>
<dbReference type="Gene3D" id="2.102.10.10">
    <property type="entry name" value="Rieske [2Fe-2S] iron-sulphur domain"/>
    <property type="match status" value="1"/>
</dbReference>
<keyword evidence="5" id="KW-0411">Iron-sulfur</keyword>
<dbReference type="PANTHER" id="PTHR21266">
    <property type="entry name" value="IRON-SULFUR DOMAIN CONTAINING PROTEIN"/>
    <property type="match status" value="1"/>
</dbReference>
<organism evidence="7 8">
    <name type="scientific">Cyanobacterium aponinum 0216</name>
    <dbReference type="NCBI Taxonomy" id="2676140"/>
    <lineage>
        <taxon>Bacteria</taxon>
        <taxon>Bacillati</taxon>
        <taxon>Cyanobacteriota</taxon>
        <taxon>Cyanophyceae</taxon>
        <taxon>Oscillatoriophycideae</taxon>
        <taxon>Chroococcales</taxon>
        <taxon>Geminocystaceae</taxon>
        <taxon>Cyanobacterium</taxon>
    </lineage>
</organism>
<dbReference type="InterPro" id="IPR036922">
    <property type="entry name" value="Rieske_2Fe-2S_sf"/>
</dbReference>
<dbReference type="PANTHER" id="PTHR21266:SF60">
    <property type="entry name" value="3-KETOSTEROID-9-ALPHA-MONOOXYGENASE, OXYGENASE COMPONENT"/>
    <property type="match status" value="1"/>
</dbReference>
<keyword evidence="4" id="KW-0408">Iron</keyword>
<evidence type="ECO:0000256" key="4">
    <source>
        <dbReference type="ARBA" id="ARBA00023004"/>
    </source>
</evidence>
<name>A0A844GTS9_9CHRO</name>
<reference evidence="7 8" key="1">
    <citation type="submission" date="2019-11" db="EMBL/GenBank/DDBJ databases">
        <title>Isolation of a new High Light Tolerant Cyanobacteria.</title>
        <authorList>
            <person name="Dobson Z."/>
            <person name="Vaughn N."/>
            <person name="Vaughn M."/>
            <person name="Fromme P."/>
            <person name="Mazor Y."/>
        </authorList>
    </citation>
    <scope>NUCLEOTIDE SEQUENCE [LARGE SCALE GENOMIC DNA]</scope>
    <source>
        <strain evidence="7 8">0216</strain>
    </source>
</reference>
<proteinExistence type="predicted"/>
<dbReference type="InterPro" id="IPR017941">
    <property type="entry name" value="Rieske_2Fe-2S"/>
</dbReference>
<evidence type="ECO:0000256" key="2">
    <source>
        <dbReference type="ARBA" id="ARBA00022723"/>
    </source>
</evidence>
<dbReference type="GO" id="GO:0016705">
    <property type="term" value="F:oxidoreductase activity, acting on paired donors, with incorporation or reduction of molecular oxygen"/>
    <property type="evidence" value="ECO:0007669"/>
    <property type="project" value="UniProtKB-ARBA"/>
</dbReference>
<dbReference type="EMBL" id="WMIA01000012">
    <property type="protein sequence ID" value="MTF39440.1"/>
    <property type="molecule type" value="Genomic_DNA"/>
</dbReference>
<dbReference type="AlphaFoldDB" id="A0A844GTS9"/>
<gene>
    <name evidence="7" type="ORF">GGC33_10940</name>
</gene>
<dbReference type="RefSeq" id="WP_155084031.1">
    <property type="nucleotide sequence ID" value="NZ_WMIA01000012.1"/>
</dbReference>
<evidence type="ECO:0000259" key="6">
    <source>
        <dbReference type="PROSITE" id="PS51296"/>
    </source>
</evidence>
<dbReference type="Proteomes" id="UP000437131">
    <property type="component" value="Unassembled WGS sequence"/>
</dbReference>
<keyword evidence="2" id="KW-0479">Metal-binding</keyword>
<accession>A0A844GTS9</accession>
<dbReference type="SUPFAM" id="SSF55961">
    <property type="entry name" value="Bet v1-like"/>
    <property type="match status" value="1"/>
</dbReference>
<feature type="domain" description="Rieske" evidence="6">
    <location>
        <begin position="7"/>
        <end position="112"/>
    </location>
</feature>
<dbReference type="Pfam" id="PF19112">
    <property type="entry name" value="VanA_C"/>
    <property type="match status" value="1"/>
</dbReference>
<evidence type="ECO:0000256" key="3">
    <source>
        <dbReference type="ARBA" id="ARBA00023002"/>
    </source>
</evidence>